<dbReference type="SUPFAM" id="SSF143100">
    <property type="entry name" value="TTHA1013/TTHA0281-like"/>
    <property type="match status" value="1"/>
</dbReference>
<dbReference type="EMBL" id="VWOJ01000001">
    <property type="protein sequence ID" value="KAA5805257.1"/>
    <property type="molecule type" value="Genomic_DNA"/>
</dbReference>
<sequence>MADTHYEIRVTPLSQEDGGGYMAMVPDLDGCVSDGETPQEAVANAMDAIAQWLQARQEMGRAIPAPGSAARQQSHPRKPEKLAGG</sequence>
<dbReference type="InterPro" id="IPR035069">
    <property type="entry name" value="TTHA1013/TTHA0281-like"/>
</dbReference>
<dbReference type="InterPro" id="IPR031807">
    <property type="entry name" value="HicB-like"/>
</dbReference>
<dbReference type="AlphaFoldDB" id="A0A5M6ZNI0"/>
<evidence type="ECO:0000256" key="1">
    <source>
        <dbReference type="SAM" id="MobiDB-lite"/>
    </source>
</evidence>
<organism evidence="3 4">
    <name type="scientific">Alkalicaulis satelles</name>
    <dbReference type="NCBI Taxonomy" id="2609175"/>
    <lineage>
        <taxon>Bacteria</taxon>
        <taxon>Pseudomonadati</taxon>
        <taxon>Pseudomonadota</taxon>
        <taxon>Alphaproteobacteria</taxon>
        <taxon>Maricaulales</taxon>
        <taxon>Maricaulaceae</taxon>
        <taxon>Alkalicaulis</taxon>
    </lineage>
</organism>
<protein>
    <submittedName>
        <fullName evidence="3">Type II toxin-antitoxin system HicB family antitoxin</fullName>
    </submittedName>
</protein>
<evidence type="ECO:0000313" key="3">
    <source>
        <dbReference type="EMBL" id="KAA5805257.1"/>
    </source>
</evidence>
<gene>
    <name evidence="3" type="ORF">F1654_04565</name>
</gene>
<dbReference type="Proteomes" id="UP000325122">
    <property type="component" value="Unassembled WGS sequence"/>
</dbReference>
<name>A0A5M6ZNI0_9PROT</name>
<dbReference type="PANTHER" id="PTHR34504:SF2">
    <property type="entry name" value="UPF0150 PROTEIN SSL0259"/>
    <property type="match status" value="1"/>
</dbReference>
<feature type="region of interest" description="Disordered" evidence="1">
    <location>
        <begin position="61"/>
        <end position="85"/>
    </location>
</feature>
<accession>A0A5M6ZNI0</accession>
<comment type="caution">
    <text evidence="3">The sequence shown here is derived from an EMBL/GenBank/DDBJ whole genome shotgun (WGS) entry which is preliminary data.</text>
</comment>
<dbReference type="InterPro" id="IPR051404">
    <property type="entry name" value="TA_system_antitoxin"/>
</dbReference>
<reference evidence="3 4" key="1">
    <citation type="submission" date="2019-09" db="EMBL/GenBank/DDBJ databases">
        <authorList>
            <person name="Kevbrin V."/>
            <person name="Grouzdev D.S."/>
        </authorList>
    </citation>
    <scope>NUCLEOTIDE SEQUENCE [LARGE SCALE GENOMIC DNA]</scope>
    <source>
        <strain evidence="3 4">G-192</strain>
    </source>
</reference>
<keyword evidence="4" id="KW-1185">Reference proteome</keyword>
<dbReference type="Pfam" id="PF15919">
    <property type="entry name" value="HicB_lk_antitox"/>
    <property type="match status" value="1"/>
</dbReference>
<feature type="domain" description="HicB-like antitoxin of toxin-antitoxin system" evidence="2">
    <location>
        <begin position="15"/>
        <end position="76"/>
    </location>
</feature>
<evidence type="ECO:0000313" key="4">
    <source>
        <dbReference type="Proteomes" id="UP000325122"/>
    </source>
</evidence>
<evidence type="ECO:0000259" key="2">
    <source>
        <dbReference type="Pfam" id="PF15919"/>
    </source>
</evidence>
<proteinExistence type="predicted"/>
<dbReference type="Gene3D" id="3.30.160.250">
    <property type="match status" value="1"/>
</dbReference>
<dbReference type="RefSeq" id="WP_150022289.1">
    <property type="nucleotide sequence ID" value="NZ_VWOJ01000001.1"/>
</dbReference>
<dbReference type="PANTHER" id="PTHR34504">
    <property type="entry name" value="ANTITOXIN HICB"/>
    <property type="match status" value="1"/>
</dbReference>